<dbReference type="Proteomes" id="UP000306274">
    <property type="component" value="Unassembled WGS sequence"/>
</dbReference>
<dbReference type="SUPFAM" id="SSF56219">
    <property type="entry name" value="DNase I-like"/>
    <property type="match status" value="1"/>
</dbReference>
<keyword evidence="3" id="KW-0540">Nuclease</keyword>
<feature type="domain" description="Endonuclease/exonuclease/phosphatase" evidence="2">
    <location>
        <begin position="109"/>
        <end position="310"/>
    </location>
</feature>
<evidence type="ECO:0000313" key="3">
    <source>
        <dbReference type="EMBL" id="TGZ12075.1"/>
    </source>
</evidence>
<keyword evidence="1" id="KW-0472">Membrane</keyword>
<keyword evidence="1" id="KW-1133">Transmembrane helix</keyword>
<dbReference type="InterPro" id="IPR036691">
    <property type="entry name" value="Endo/exonu/phosph_ase_sf"/>
</dbReference>
<keyword evidence="4" id="KW-1185">Reference proteome</keyword>
<organism evidence="3 4">
    <name type="scientific">Streptomyces rhizosphaericola</name>
    <dbReference type="NCBI Taxonomy" id="2564098"/>
    <lineage>
        <taxon>Bacteria</taxon>
        <taxon>Bacillati</taxon>
        <taxon>Actinomycetota</taxon>
        <taxon>Actinomycetes</taxon>
        <taxon>Kitasatosporales</taxon>
        <taxon>Streptomycetaceae</taxon>
        <taxon>Streptomyces</taxon>
    </lineage>
</organism>
<comment type="caution">
    <text evidence="3">The sequence shown here is derived from an EMBL/GenBank/DDBJ whole genome shotgun (WGS) entry which is preliminary data.</text>
</comment>
<reference evidence="3 4" key="1">
    <citation type="submission" date="2019-04" db="EMBL/GenBank/DDBJ databases">
        <title>Streptomyces rhizosphaericola sp. nov., an actinobacterium isolated from the wheat rhizosphere.</title>
        <authorList>
            <person name="Vargas Hoyos H.A."/>
            <person name="Santos S.N."/>
            <person name="Genuario D.B."/>
            <person name="Melo I.S."/>
            <person name="Da Silva L.J."/>
            <person name="Da Silva F.S.P."/>
            <person name="Zucchi T.D."/>
        </authorList>
    </citation>
    <scope>NUCLEOTIDE SEQUENCE [LARGE SCALE GENOMIC DNA]</scope>
    <source>
        <strain evidence="3 4">1AS2c</strain>
    </source>
</reference>
<evidence type="ECO:0000256" key="1">
    <source>
        <dbReference type="SAM" id="Phobius"/>
    </source>
</evidence>
<accession>A0ABY2PNZ0</accession>
<protein>
    <submittedName>
        <fullName evidence="3">Endonuclease/exonuclease/phosphatase family protein</fullName>
    </submittedName>
</protein>
<gene>
    <name evidence="3" type="ORF">E5Z02_01375</name>
</gene>
<dbReference type="Gene3D" id="3.60.10.10">
    <property type="entry name" value="Endonuclease/exonuclease/phosphatase"/>
    <property type="match status" value="1"/>
</dbReference>
<evidence type="ECO:0000259" key="2">
    <source>
        <dbReference type="Pfam" id="PF03372"/>
    </source>
</evidence>
<keyword evidence="3" id="KW-0255">Endonuclease</keyword>
<proteinExistence type="predicted"/>
<feature type="transmembrane region" description="Helical" evidence="1">
    <location>
        <begin position="50"/>
        <end position="67"/>
    </location>
</feature>
<keyword evidence="3" id="KW-0378">Hydrolase</keyword>
<name>A0ABY2PNZ0_9ACTN</name>
<sequence length="324" mass="34252">MSRPGPVRYAPATRRGTVIATLAVVVAGVSAFHHTVPNSPGRLGSLVESFLPWTGLFVVLLLVVALVRRSGVALVALLLPVAVWVHGFGGLLLPAPESAPGRRELLVVQHNVSDENPDPEGTARALASSGADLIALEELVVPALPTYEDVLGARYPHHTVHGTVGLWSKYRISEAQLADIRPQGIEEGWSRGLRAVVRTPYGEVAAYVAHLPSVRIGAGGLASARRDESARALGALVRGEKVRTVILMGDLNSTVEDRGLAPLTSQLNVAERGFALSFPTAFPVARIDQVLARSATVDHIRTLPATGSDHLPVAARVTLDATGR</sequence>
<feature type="transmembrane region" description="Helical" evidence="1">
    <location>
        <begin position="74"/>
        <end position="93"/>
    </location>
</feature>
<dbReference type="Pfam" id="PF03372">
    <property type="entry name" value="Exo_endo_phos"/>
    <property type="match status" value="1"/>
</dbReference>
<dbReference type="InterPro" id="IPR005135">
    <property type="entry name" value="Endo/exonuclease/phosphatase"/>
</dbReference>
<evidence type="ECO:0000313" key="4">
    <source>
        <dbReference type="Proteomes" id="UP000306274"/>
    </source>
</evidence>
<keyword evidence="1" id="KW-0812">Transmembrane</keyword>
<dbReference type="GO" id="GO:0004519">
    <property type="term" value="F:endonuclease activity"/>
    <property type="evidence" value="ECO:0007669"/>
    <property type="project" value="UniProtKB-KW"/>
</dbReference>
<dbReference type="EMBL" id="SRZK01000006">
    <property type="protein sequence ID" value="TGZ12075.1"/>
    <property type="molecule type" value="Genomic_DNA"/>
</dbReference>